<organism evidence="14">
    <name type="scientific">Thermorudis peleae</name>
    <dbReference type="NCBI Taxonomy" id="1382356"/>
    <lineage>
        <taxon>Bacteria</taxon>
        <taxon>Pseudomonadati</taxon>
        <taxon>Thermomicrobiota</taxon>
        <taxon>Thermomicrobia</taxon>
        <taxon>Thermomicrobia incertae sedis</taxon>
        <taxon>Thermorudis</taxon>
    </lineage>
</organism>
<keyword evidence="3 9" id="KW-0963">Cytoplasm</keyword>
<sequence length="466" mass="50721">MFYDRAKIYVKAGNGGNGAISFRREKYVPKGGPDGGDGGRGGNVYLRVDPQVNTLLAFSYQQHFRAESGEPGRGKNQSGRDGADLVIDVPPGTVVYDDTTGELLGDLVEPGETLLVARGGQGGRGNQHFATPTRQAPRLAEKGEPGEERWLRLELKLLADVGLVGLPNAGKSTLLAASSAARPKVADYPFTTLEPVLGVVTIPGRDGGSFVMADIPGLIAGAAQGAGLGHEFLRHVERTRLLVHVLDGSGGLEGRDPLADFHTINEELAAYSAELAGKPQVVAINKLDLPEAQANLPRLRGALERLGYTVFPISAATGEGVGELLLYLWERLRSLPKPLPADEPRRRVYTLASEDAGAWEAERLSRHHFALRGRRIERLTQMTDFGNEEAADRYQALLRKWGITRKLEELGIQPGDVVHVAGQELIWDEAVLEAEREAERRRRRTKRERLARKLGLEEPAEGLDEG</sequence>
<accession>A0A831TJU0</accession>
<evidence type="ECO:0000259" key="12">
    <source>
        <dbReference type="PROSITE" id="PS51881"/>
    </source>
</evidence>
<dbReference type="Gene3D" id="3.40.50.300">
    <property type="entry name" value="P-loop containing nucleotide triphosphate hydrolases"/>
    <property type="match status" value="1"/>
</dbReference>
<dbReference type="GO" id="GO:0043022">
    <property type="term" value="F:ribosome binding"/>
    <property type="evidence" value="ECO:0007669"/>
    <property type="project" value="UniProtKB-ARBA"/>
</dbReference>
<dbReference type="InterPro" id="IPR045086">
    <property type="entry name" value="OBG_GTPase"/>
</dbReference>
<protein>
    <recommendedName>
        <fullName evidence="9">GTPase Obg</fullName>
        <ecNumber evidence="9">3.6.5.-</ecNumber>
    </recommendedName>
    <alternativeName>
        <fullName evidence="9">GTP-binding protein Obg</fullName>
    </alternativeName>
</protein>
<comment type="cofactor">
    <cofactor evidence="1 9">
        <name>Mg(2+)</name>
        <dbReference type="ChEBI" id="CHEBI:18420"/>
    </cofactor>
</comment>
<feature type="binding site" evidence="9">
    <location>
        <position position="172"/>
    </location>
    <ligand>
        <name>Mg(2+)</name>
        <dbReference type="ChEBI" id="CHEBI:18420"/>
    </ligand>
</feature>
<evidence type="ECO:0000256" key="5">
    <source>
        <dbReference type="ARBA" id="ARBA00022741"/>
    </source>
</evidence>
<dbReference type="InterPro" id="IPR027417">
    <property type="entry name" value="P-loop_NTPase"/>
</dbReference>
<feature type="region of interest" description="Disordered" evidence="10">
    <location>
        <begin position="119"/>
        <end position="145"/>
    </location>
</feature>
<evidence type="ECO:0000256" key="9">
    <source>
        <dbReference type="HAMAP-Rule" id="MF_01454"/>
    </source>
</evidence>
<dbReference type="PRINTS" id="PR00326">
    <property type="entry name" value="GTP1OBG"/>
</dbReference>
<dbReference type="AlphaFoldDB" id="A0A831TJU0"/>
<feature type="binding site" evidence="9">
    <location>
        <begin position="214"/>
        <end position="217"/>
    </location>
    <ligand>
        <name>GTP</name>
        <dbReference type="ChEBI" id="CHEBI:37565"/>
    </ligand>
</feature>
<keyword evidence="6 9" id="KW-0378">Hydrolase</keyword>
<dbReference type="PANTHER" id="PTHR11702:SF31">
    <property type="entry name" value="MITOCHONDRIAL RIBOSOME-ASSOCIATED GTPASE 2"/>
    <property type="match status" value="1"/>
</dbReference>
<feature type="binding site" evidence="9">
    <location>
        <begin position="285"/>
        <end position="288"/>
    </location>
    <ligand>
        <name>GTP</name>
        <dbReference type="ChEBI" id="CHEBI:37565"/>
    </ligand>
</feature>
<comment type="function">
    <text evidence="9">An essential GTPase which binds GTP, GDP and possibly (p)ppGpp with moderate affinity, with high nucleotide exchange rates and a fairly low GTP hydrolysis rate. Plays a role in control of the cell cycle, stress response, ribosome biogenesis and in those bacteria that undergo differentiation, in morphogenesis control.</text>
</comment>
<evidence type="ECO:0000256" key="7">
    <source>
        <dbReference type="ARBA" id="ARBA00022842"/>
    </source>
</evidence>
<dbReference type="GO" id="GO:0003924">
    <property type="term" value="F:GTPase activity"/>
    <property type="evidence" value="ECO:0007669"/>
    <property type="project" value="UniProtKB-UniRule"/>
</dbReference>
<evidence type="ECO:0000256" key="3">
    <source>
        <dbReference type="ARBA" id="ARBA00022490"/>
    </source>
</evidence>
<feature type="binding site" evidence="9">
    <location>
        <begin position="190"/>
        <end position="194"/>
    </location>
    <ligand>
        <name>GTP</name>
        <dbReference type="ChEBI" id="CHEBI:37565"/>
    </ligand>
</feature>
<dbReference type="InterPro" id="IPR036726">
    <property type="entry name" value="GTP1_OBG_dom_sf"/>
</dbReference>
<feature type="domain" description="Obg" evidence="13">
    <location>
        <begin position="1"/>
        <end position="158"/>
    </location>
</feature>
<dbReference type="GO" id="GO:0000287">
    <property type="term" value="F:magnesium ion binding"/>
    <property type="evidence" value="ECO:0007669"/>
    <property type="project" value="InterPro"/>
</dbReference>
<dbReference type="NCBIfam" id="NF008956">
    <property type="entry name" value="PRK12299.1"/>
    <property type="match status" value="1"/>
</dbReference>
<dbReference type="NCBIfam" id="NF008954">
    <property type="entry name" value="PRK12296.1"/>
    <property type="match status" value="1"/>
</dbReference>
<evidence type="ECO:0000313" key="14">
    <source>
        <dbReference type="EMBL" id="HEG92088.1"/>
    </source>
</evidence>
<evidence type="ECO:0000259" key="13">
    <source>
        <dbReference type="PROSITE" id="PS51883"/>
    </source>
</evidence>
<feature type="binding site" evidence="9">
    <location>
        <begin position="165"/>
        <end position="172"/>
    </location>
    <ligand>
        <name>GTP</name>
        <dbReference type="ChEBI" id="CHEBI:37565"/>
    </ligand>
</feature>
<dbReference type="NCBIfam" id="TIGR03595">
    <property type="entry name" value="Obg_CgtA_exten"/>
    <property type="match status" value="1"/>
</dbReference>
<dbReference type="CDD" id="cd01898">
    <property type="entry name" value="Obg"/>
    <property type="match status" value="1"/>
</dbReference>
<dbReference type="Gene3D" id="3.30.300.350">
    <property type="entry name" value="GTP-binding protein OBG, C-terminal domain"/>
    <property type="match status" value="1"/>
</dbReference>
<proteinExistence type="inferred from homology"/>
<reference evidence="14" key="1">
    <citation type="journal article" date="2020" name="mSystems">
        <title>Genome- and Community-Level Interaction Insights into Carbon Utilization and Element Cycling Functions of Hydrothermarchaeota in Hydrothermal Sediment.</title>
        <authorList>
            <person name="Zhou Z."/>
            <person name="Liu Y."/>
            <person name="Xu W."/>
            <person name="Pan J."/>
            <person name="Luo Z.H."/>
            <person name="Li M."/>
        </authorList>
    </citation>
    <scope>NUCLEOTIDE SEQUENCE [LARGE SCALE GENOMIC DNA]</scope>
    <source>
        <strain evidence="14">SpSt-210</strain>
    </source>
</reference>
<name>A0A831TJU0_9BACT</name>
<feature type="binding site" evidence="9">
    <location>
        <position position="192"/>
    </location>
    <ligand>
        <name>Mg(2+)</name>
        <dbReference type="ChEBI" id="CHEBI:18420"/>
    </ligand>
</feature>
<dbReference type="InterPro" id="IPR014100">
    <property type="entry name" value="GTP-bd_Obg/CgtA"/>
</dbReference>
<comment type="caution">
    <text evidence="14">The sequence shown here is derived from an EMBL/GenBank/DDBJ whole genome shotgun (WGS) entry which is preliminary data.</text>
</comment>
<keyword evidence="5 9" id="KW-0547">Nucleotide-binding</keyword>
<dbReference type="InterPro" id="IPR031167">
    <property type="entry name" value="G_OBG"/>
</dbReference>
<dbReference type="HAMAP" id="MF_01454">
    <property type="entry name" value="GTPase_Obg"/>
    <property type="match status" value="1"/>
</dbReference>
<dbReference type="Pfam" id="PF01926">
    <property type="entry name" value="MMR_HSR1"/>
    <property type="match status" value="1"/>
</dbReference>
<dbReference type="NCBIfam" id="TIGR02729">
    <property type="entry name" value="Obg_CgtA"/>
    <property type="match status" value="1"/>
</dbReference>
<comment type="subcellular location">
    <subcellularLocation>
        <location evidence="9">Cytoplasm</location>
    </subcellularLocation>
</comment>
<dbReference type="PANTHER" id="PTHR11702">
    <property type="entry name" value="DEVELOPMENTALLY REGULATED GTP-BINDING PROTEIN-RELATED"/>
    <property type="match status" value="1"/>
</dbReference>
<dbReference type="EC" id="3.6.5.-" evidence="9"/>
<keyword evidence="4 9" id="KW-0479">Metal-binding</keyword>
<comment type="similarity">
    <text evidence="2 9">Belongs to the TRAFAC class OBG-HflX-like GTPase superfamily. OBG GTPase family.</text>
</comment>
<evidence type="ECO:0000259" key="11">
    <source>
        <dbReference type="PROSITE" id="PS51710"/>
    </source>
</evidence>
<dbReference type="PROSITE" id="PS51883">
    <property type="entry name" value="OBG"/>
    <property type="match status" value="1"/>
</dbReference>
<dbReference type="PROSITE" id="PS51881">
    <property type="entry name" value="OCT"/>
    <property type="match status" value="1"/>
</dbReference>
<evidence type="ECO:0000256" key="10">
    <source>
        <dbReference type="SAM" id="MobiDB-lite"/>
    </source>
</evidence>
<dbReference type="GO" id="GO:0005737">
    <property type="term" value="C:cytoplasm"/>
    <property type="evidence" value="ECO:0007669"/>
    <property type="project" value="UniProtKB-SubCell"/>
</dbReference>
<dbReference type="Gene3D" id="2.70.210.12">
    <property type="entry name" value="GTP1/OBG domain"/>
    <property type="match status" value="1"/>
</dbReference>
<evidence type="ECO:0000256" key="6">
    <source>
        <dbReference type="ARBA" id="ARBA00022801"/>
    </source>
</evidence>
<comment type="subunit">
    <text evidence="9">Monomer.</text>
</comment>
<gene>
    <name evidence="14" type="primary">obgE</name>
    <name evidence="9" type="synonym">obg</name>
    <name evidence="14" type="ORF">ENP34_11730</name>
</gene>
<evidence type="ECO:0000256" key="4">
    <source>
        <dbReference type="ARBA" id="ARBA00022723"/>
    </source>
</evidence>
<dbReference type="InterPro" id="IPR006073">
    <property type="entry name" value="GTP-bd"/>
</dbReference>
<dbReference type="GO" id="GO:0042254">
    <property type="term" value="P:ribosome biogenesis"/>
    <property type="evidence" value="ECO:0007669"/>
    <property type="project" value="UniProtKB-UniRule"/>
</dbReference>
<dbReference type="PROSITE" id="PS51710">
    <property type="entry name" value="G_OBG"/>
    <property type="match status" value="1"/>
</dbReference>
<dbReference type="EMBL" id="DSIY01000273">
    <property type="protein sequence ID" value="HEG92088.1"/>
    <property type="molecule type" value="Genomic_DNA"/>
</dbReference>
<dbReference type="NCBIfam" id="NF008955">
    <property type="entry name" value="PRK12297.1"/>
    <property type="match status" value="1"/>
</dbReference>
<dbReference type="InterPro" id="IPR036346">
    <property type="entry name" value="GTP-bd_prot_GTP1/OBG_C_sf"/>
</dbReference>
<keyword evidence="8 9" id="KW-0342">GTP-binding</keyword>
<evidence type="ECO:0000256" key="8">
    <source>
        <dbReference type="ARBA" id="ARBA00023134"/>
    </source>
</evidence>
<dbReference type="FunFam" id="2.70.210.12:FF:000001">
    <property type="entry name" value="GTPase Obg"/>
    <property type="match status" value="1"/>
</dbReference>
<dbReference type="GO" id="GO:0005525">
    <property type="term" value="F:GTP binding"/>
    <property type="evidence" value="ECO:0007669"/>
    <property type="project" value="UniProtKB-UniRule"/>
</dbReference>
<dbReference type="Pfam" id="PF01018">
    <property type="entry name" value="GTP1_OBG"/>
    <property type="match status" value="1"/>
</dbReference>
<evidence type="ECO:0000256" key="2">
    <source>
        <dbReference type="ARBA" id="ARBA00007699"/>
    </source>
</evidence>
<dbReference type="SUPFAM" id="SSF52540">
    <property type="entry name" value="P-loop containing nucleoside triphosphate hydrolases"/>
    <property type="match status" value="1"/>
</dbReference>
<dbReference type="InterPro" id="IPR015349">
    <property type="entry name" value="OCT_dom"/>
</dbReference>
<dbReference type="InterPro" id="IPR006169">
    <property type="entry name" value="GTP1_OBG_dom"/>
</dbReference>
<feature type="domain" description="OCT" evidence="12">
    <location>
        <begin position="351"/>
        <end position="429"/>
    </location>
</feature>
<feature type="domain" description="OBG-type G" evidence="11">
    <location>
        <begin position="159"/>
        <end position="333"/>
    </location>
</feature>
<dbReference type="SUPFAM" id="SSF102741">
    <property type="entry name" value="Obg GTP-binding protein C-terminal domain"/>
    <property type="match status" value="1"/>
</dbReference>
<dbReference type="Pfam" id="PF09269">
    <property type="entry name" value="DUF1967"/>
    <property type="match status" value="1"/>
</dbReference>
<keyword evidence="7 9" id="KW-0460">Magnesium</keyword>
<evidence type="ECO:0000256" key="1">
    <source>
        <dbReference type="ARBA" id="ARBA00001946"/>
    </source>
</evidence>
<feature type="binding site" evidence="9">
    <location>
        <begin position="314"/>
        <end position="316"/>
    </location>
    <ligand>
        <name>GTP</name>
        <dbReference type="ChEBI" id="CHEBI:37565"/>
    </ligand>
</feature>
<dbReference type="SUPFAM" id="SSF82051">
    <property type="entry name" value="Obg GTP-binding protein N-terminal domain"/>
    <property type="match status" value="1"/>
</dbReference>